<feature type="transmembrane region" description="Helical" evidence="13">
    <location>
        <begin position="182"/>
        <end position="208"/>
    </location>
</feature>
<keyword evidence="9" id="KW-0862">Zinc</keyword>
<keyword evidence="8" id="KW-0378">Hydrolase</keyword>
<dbReference type="GO" id="GO:0046872">
    <property type="term" value="F:metal ion binding"/>
    <property type="evidence" value="ECO:0007669"/>
    <property type="project" value="UniProtKB-KW"/>
</dbReference>
<comment type="subcellular location">
    <subcellularLocation>
        <location evidence="2">Cell membrane</location>
        <topology evidence="2">Multi-pass membrane protein</topology>
    </subcellularLocation>
</comment>
<feature type="domain" description="Peptidase M50" evidence="14">
    <location>
        <begin position="132"/>
        <end position="188"/>
    </location>
</feature>
<evidence type="ECO:0000259" key="14">
    <source>
        <dbReference type="Pfam" id="PF02163"/>
    </source>
</evidence>
<evidence type="ECO:0000313" key="15">
    <source>
        <dbReference type="EMBL" id="OGZ61537.1"/>
    </source>
</evidence>
<dbReference type="PANTHER" id="PTHR35864">
    <property type="entry name" value="ZINC METALLOPROTEASE MJ0611-RELATED"/>
    <property type="match status" value="1"/>
</dbReference>
<protein>
    <recommendedName>
        <fullName evidence="14">Peptidase M50 domain-containing protein</fullName>
    </recommendedName>
</protein>
<keyword evidence="5" id="KW-0645">Protease</keyword>
<evidence type="ECO:0000256" key="11">
    <source>
        <dbReference type="ARBA" id="ARBA00023049"/>
    </source>
</evidence>
<organism evidence="15 16">
    <name type="scientific">Candidatus Spechtbacteria bacterium RIFCSPLOWO2_01_FULL_46_10</name>
    <dbReference type="NCBI Taxonomy" id="1802163"/>
    <lineage>
        <taxon>Bacteria</taxon>
        <taxon>Candidatus Spechtiibacteriota</taxon>
    </lineage>
</organism>
<evidence type="ECO:0000256" key="12">
    <source>
        <dbReference type="ARBA" id="ARBA00023136"/>
    </source>
</evidence>
<dbReference type="InterPro" id="IPR052348">
    <property type="entry name" value="Metallopeptidase_M50B"/>
</dbReference>
<dbReference type="GO" id="GO:0008237">
    <property type="term" value="F:metallopeptidase activity"/>
    <property type="evidence" value="ECO:0007669"/>
    <property type="project" value="UniProtKB-KW"/>
</dbReference>
<keyword evidence="6 13" id="KW-0812">Transmembrane</keyword>
<evidence type="ECO:0000256" key="2">
    <source>
        <dbReference type="ARBA" id="ARBA00004651"/>
    </source>
</evidence>
<evidence type="ECO:0000256" key="8">
    <source>
        <dbReference type="ARBA" id="ARBA00022801"/>
    </source>
</evidence>
<evidence type="ECO:0000256" key="3">
    <source>
        <dbReference type="ARBA" id="ARBA00007931"/>
    </source>
</evidence>
<dbReference type="GO" id="GO:0006508">
    <property type="term" value="P:proteolysis"/>
    <property type="evidence" value="ECO:0007669"/>
    <property type="project" value="UniProtKB-KW"/>
</dbReference>
<dbReference type="PANTHER" id="PTHR35864:SF1">
    <property type="entry name" value="ZINC METALLOPROTEASE YWHC-RELATED"/>
    <property type="match status" value="1"/>
</dbReference>
<comment type="similarity">
    <text evidence="3">Belongs to the peptidase M50B family.</text>
</comment>
<feature type="transmembrane region" description="Helical" evidence="13">
    <location>
        <begin position="129"/>
        <end position="152"/>
    </location>
</feature>
<dbReference type="Pfam" id="PF02163">
    <property type="entry name" value="Peptidase_M50"/>
    <property type="match status" value="1"/>
</dbReference>
<evidence type="ECO:0000256" key="1">
    <source>
        <dbReference type="ARBA" id="ARBA00001947"/>
    </source>
</evidence>
<name>A0A1G2HGC0_9BACT</name>
<gene>
    <name evidence="15" type="ORF">A2932_01265</name>
</gene>
<reference evidence="15 16" key="1">
    <citation type="journal article" date="2016" name="Nat. Commun.">
        <title>Thousands of microbial genomes shed light on interconnected biogeochemical processes in an aquifer system.</title>
        <authorList>
            <person name="Anantharaman K."/>
            <person name="Brown C.T."/>
            <person name="Hug L.A."/>
            <person name="Sharon I."/>
            <person name="Castelle C.J."/>
            <person name="Probst A.J."/>
            <person name="Thomas B.C."/>
            <person name="Singh A."/>
            <person name="Wilkins M.J."/>
            <person name="Karaoz U."/>
            <person name="Brodie E.L."/>
            <person name="Williams K.H."/>
            <person name="Hubbard S.S."/>
            <person name="Banfield J.F."/>
        </authorList>
    </citation>
    <scope>NUCLEOTIDE SEQUENCE [LARGE SCALE GENOMIC DNA]</scope>
</reference>
<evidence type="ECO:0000256" key="7">
    <source>
        <dbReference type="ARBA" id="ARBA00022723"/>
    </source>
</evidence>
<keyword evidence="4" id="KW-1003">Cell membrane</keyword>
<proteinExistence type="inferred from homology"/>
<evidence type="ECO:0000256" key="9">
    <source>
        <dbReference type="ARBA" id="ARBA00022833"/>
    </source>
</evidence>
<dbReference type="GO" id="GO:0005886">
    <property type="term" value="C:plasma membrane"/>
    <property type="evidence" value="ECO:0007669"/>
    <property type="project" value="UniProtKB-SubCell"/>
</dbReference>
<dbReference type="CDD" id="cd06158">
    <property type="entry name" value="S2P-M50_like_1"/>
    <property type="match status" value="1"/>
</dbReference>
<dbReference type="STRING" id="1802163.A2932_01265"/>
<dbReference type="Proteomes" id="UP000179153">
    <property type="component" value="Unassembled WGS sequence"/>
</dbReference>
<keyword evidence="12 13" id="KW-0472">Membrane</keyword>
<dbReference type="AlphaFoldDB" id="A0A1G2HGC0"/>
<comment type="cofactor">
    <cofactor evidence="1">
        <name>Zn(2+)</name>
        <dbReference type="ChEBI" id="CHEBI:29105"/>
    </cofactor>
</comment>
<evidence type="ECO:0000313" key="16">
    <source>
        <dbReference type="Proteomes" id="UP000179153"/>
    </source>
</evidence>
<keyword evidence="11" id="KW-0482">Metalloprotease</keyword>
<dbReference type="InterPro" id="IPR044537">
    <property type="entry name" value="Rip2-like"/>
</dbReference>
<evidence type="ECO:0000256" key="5">
    <source>
        <dbReference type="ARBA" id="ARBA00022670"/>
    </source>
</evidence>
<keyword evidence="10 13" id="KW-1133">Transmembrane helix</keyword>
<sequence>MDNFTLFLIWIGILIFSIVIHEVSHGAVANMFGDPTAKKLGRLTLNPLPHLDPIGSVIVPLLLLIPAIFGAPAIVFGWAKPVPFNPLYLKYKRWGAAIVGMAGPASNLVLAVIFGLLLRFLPVAENPELLGMALVFMIIVYLNLLLAIFNLIPIPPLDGSKLLFSLFPQISRQTRAFLERNGFILLLLFIFFGFQIVIPVISFFFSLITGIHTDALFQ</sequence>
<accession>A0A1G2HGC0</accession>
<feature type="transmembrane region" description="Helical" evidence="13">
    <location>
        <begin position="57"/>
        <end position="79"/>
    </location>
</feature>
<evidence type="ECO:0000256" key="10">
    <source>
        <dbReference type="ARBA" id="ARBA00022989"/>
    </source>
</evidence>
<comment type="caution">
    <text evidence="15">The sequence shown here is derived from an EMBL/GenBank/DDBJ whole genome shotgun (WGS) entry which is preliminary data.</text>
</comment>
<evidence type="ECO:0000256" key="4">
    <source>
        <dbReference type="ARBA" id="ARBA00022475"/>
    </source>
</evidence>
<dbReference type="EMBL" id="MHOI01000015">
    <property type="protein sequence ID" value="OGZ61537.1"/>
    <property type="molecule type" value="Genomic_DNA"/>
</dbReference>
<evidence type="ECO:0000256" key="13">
    <source>
        <dbReference type="SAM" id="Phobius"/>
    </source>
</evidence>
<keyword evidence="7" id="KW-0479">Metal-binding</keyword>
<feature type="transmembrane region" description="Helical" evidence="13">
    <location>
        <begin position="91"/>
        <end position="117"/>
    </location>
</feature>
<evidence type="ECO:0000256" key="6">
    <source>
        <dbReference type="ARBA" id="ARBA00022692"/>
    </source>
</evidence>
<dbReference type="InterPro" id="IPR008915">
    <property type="entry name" value="Peptidase_M50"/>
</dbReference>